<keyword evidence="4 13" id="KW-0863">Zinc-finger</keyword>
<dbReference type="Proteomes" id="UP000620075">
    <property type="component" value="Unassembled WGS sequence"/>
</dbReference>
<evidence type="ECO:0000256" key="5">
    <source>
        <dbReference type="ARBA" id="ARBA00022801"/>
    </source>
</evidence>
<dbReference type="PROSITE" id="PS50162">
    <property type="entry name" value="RECA_2"/>
    <property type="match status" value="1"/>
</dbReference>
<keyword evidence="6 13" id="KW-0862">Zinc</keyword>
<dbReference type="Gene3D" id="3.40.50.300">
    <property type="entry name" value="P-loop containing nucleotide triphosphate hydrolases"/>
    <property type="match status" value="1"/>
</dbReference>
<dbReference type="Pfam" id="PF18073">
    <property type="entry name" value="Zn_ribbon_LapB"/>
    <property type="match status" value="1"/>
</dbReference>
<evidence type="ECO:0000256" key="7">
    <source>
        <dbReference type="ARBA" id="ARBA00022840"/>
    </source>
</evidence>
<evidence type="ECO:0000256" key="4">
    <source>
        <dbReference type="ARBA" id="ARBA00022771"/>
    </source>
</evidence>
<dbReference type="SUPFAM" id="SSF52540">
    <property type="entry name" value="P-loop containing nucleoside triphosphate hydrolases"/>
    <property type="match status" value="1"/>
</dbReference>
<dbReference type="PRINTS" id="PR01874">
    <property type="entry name" value="DNAREPAIRADA"/>
</dbReference>
<keyword evidence="5" id="KW-0378">Hydrolase</keyword>
<keyword evidence="10 11" id="KW-0234">DNA repair</keyword>
<evidence type="ECO:0000256" key="6">
    <source>
        <dbReference type="ARBA" id="ARBA00022833"/>
    </source>
</evidence>
<evidence type="ECO:0000256" key="10">
    <source>
        <dbReference type="ARBA" id="ARBA00023204"/>
    </source>
</evidence>
<feature type="domain" description="RecA family profile 1" evidence="14">
    <location>
        <begin position="68"/>
        <end position="217"/>
    </location>
</feature>
<protein>
    <recommendedName>
        <fullName evidence="11 12">DNA repair protein RadA</fullName>
    </recommendedName>
</protein>
<evidence type="ECO:0000313" key="16">
    <source>
        <dbReference type="Proteomes" id="UP000620075"/>
    </source>
</evidence>
<evidence type="ECO:0000256" key="1">
    <source>
        <dbReference type="ARBA" id="ARBA00022723"/>
    </source>
</evidence>
<dbReference type="GO" id="GO:0016787">
    <property type="term" value="F:hydrolase activity"/>
    <property type="evidence" value="ECO:0007669"/>
    <property type="project" value="UniProtKB-KW"/>
</dbReference>
<dbReference type="HAMAP" id="MF_01498">
    <property type="entry name" value="RadA_bact"/>
    <property type="match status" value="1"/>
</dbReference>
<evidence type="ECO:0000256" key="12">
    <source>
        <dbReference type="NCBIfam" id="TIGR00416"/>
    </source>
</evidence>
<comment type="function">
    <text evidence="11">Plays a role in repairing double-strand DNA breaks, probably involving stabilizing or processing branched DNA or blocked replication forks.</text>
</comment>
<evidence type="ECO:0000256" key="8">
    <source>
        <dbReference type="ARBA" id="ARBA00023016"/>
    </source>
</evidence>
<feature type="region of interest" description="Lon-protease-like" evidence="11">
    <location>
        <begin position="352"/>
        <end position="461"/>
    </location>
</feature>
<dbReference type="GO" id="GO:0003684">
    <property type="term" value="F:damaged DNA binding"/>
    <property type="evidence" value="ECO:0007669"/>
    <property type="project" value="InterPro"/>
</dbReference>
<dbReference type="GO" id="GO:0140664">
    <property type="term" value="F:ATP-dependent DNA damage sensor activity"/>
    <property type="evidence" value="ECO:0007669"/>
    <property type="project" value="InterPro"/>
</dbReference>
<dbReference type="PANTHER" id="PTHR32472">
    <property type="entry name" value="DNA REPAIR PROTEIN RADA"/>
    <property type="match status" value="1"/>
</dbReference>
<keyword evidence="9 11" id="KW-0238">DNA-binding</keyword>
<comment type="function">
    <text evidence="13">DNA-dependent ATPase involved in processing of recombination intermediates, plays a role in repairing DNA breaks. Stimulates the branch migration of RecA-mediated strand transfer reactions, allowing the 3' invading strand to extend heteroduplex DNA faster. Binds ssDNA in the presence of ADP but not other nucleotides, has ATPase activity that is stimulated by ssDNA and various branched DNA structures, but inhibited by SSB. Does not have RecA's homology-searching function.</text>
</comment>
<dbReference type="FunFam" id="3.40.50.300:FF:000050">
    <property type="entry name" value="DNA repair protein RadA"/>
    <property type="match status" value="1"/>
</dbReference>
<dbReference type="AlphaFoldDB" id="A0A934KJD4"/>
<evidence type="ECO:0000256" key="2">
    <source>
        <dbReference type="ARBA" id="ARBA00022741"/>
    </source>
</evidence>
<comment type="caution">
    <text evidence="15">The sequence shown here is derived from an EMBL/GenBank/DDBJ whole genome shotgun (WGS) entry which is preliminary data.</text>
</comment>
<evidence type="ECO:0000256" key="11">
    <source>
        <dbReference type="HAMAP-Rule" id="MF_01498"/>
    </source>
</evidence>
<accession>A0A934KJD4</accession>
<dbReference type="InterPro" id="IPR027417">
    <property type="entry name" value="P-loop_NTPase"/>
</dbReference>
<gene>
    <name evidence="11 15" type="primary">radA</name>
    <name evidence="15" type="ORF">JF888_16120</name>
</gene>
<dbReference type="PANTHER" id="PTHR32472:SF10">
    <property type="entry name" value="DNA REPAIR PROTEIN RADA-LIKE PROTEIN"/>
    <property type="match status" value="1"/>
</dbReference>
<dbReference type="RefSeq" id="WP_338182690.1">
    <property type="nucleotide sequence ID" value="NZ_JAEKNQ010000064.1"/>
</dbReference>
<evidence type="ECO:0000313" key="15">
    <source>
        <dbReference type="EMBL" id="MBJ7604681.1"/>
    </source>
</evidence>
<comment type="domain">
    <text evidence="11">The middle region has homology to RecA with ATPase motifs including the RadA KNRFG motif, while the C-terminus is homologous to Lon protease.</text>
</comment>
<keyword evidence="2 11" id="KW-0547">Nucleotide-binding</keyword>
<keyword evidence="7 11" id="KW-0067">ATP-binding</keyword>
<evidence type="ECO:0000259" key="14">
    <source>
        <dbReference type="PROSITE" id="PS50162"/>
    </source>
</evidence>
<comment type="similarity">
    <text evidence="11 13">Belongs to the RecA family. RadA subfamily.</text>
</comment>
<dbReference type="EMBL" id="JAEKNQ010000064">
    <property type="protein sequence ID" value="MBJ7604681.1"/>
    <property type="molecule type" value="Genomic_DNA"/>
</dbReference>
<dbReference type="InterPro" id="IPR020588">
    <property type="entry name" value="RecA_ATP-bd"/>
</dbReference>
<dbReference type="InterPro" id="IPR020568">
    <property type="entry name" value="Ribosomal_Su5_D2-typ_SF"/>
</dbReference>
<dbReference type="CDD" id="cd01121">
    <property type="entry name" value="RadA_SMS_N"/>
    <property type="match status" value="1"/>
</dbReference>
<dbReference type="GO" id="GO:0005524">
    <property type="term" value="F:ATP binding"/>
    <property type="evidence" value="ECO:0007669"/>
    <property type="project" value="UniProtKB-UniRule"/>
</dbReference>
<dbReference type="Gene3D" id="3.30.230.10">
    <property type="match status" value="1"/>
</dbReference>
<proteinExistence type="inferred from homology"/>
<dbReference type="Pfam" id="PF13541">
    <property type="entry name" value="ChlI"/>
    <property type="match status" value="1"/>
</dbReference>
<evidence type="ECO:0000256" key="13">
    <source>
        <dbReference type="RuleBase" id="RU003555"/>
    </source>
</evidence>
<dbReference type="GO" id="GO:0008270">
    <property type="term" value="F:zinc ion binding"/>
    <property type="evidence" value="ECO:0007669"/>
    <property type="project" value="UniProtKB-KW"/>
</dbReference>
<dbReference type="InterPro" id="IPR003593">
    <property type="entry name" value="AAA+_ATPase"/>
</dbReference>
<dbReference type="GO" id="GO:0000725">
    <property type="term" value="P:recombinational repair"/>
    <property type="evidence" value="ECO:0007669"/>
    <property type="project" value="UniProtKB-UniRule"/>
</dbReference>
<feature type="binding site" evidence="11">
    <location>
        <begin position="97"/>
        <end position="104"/>
    </location>
    <ligand>
        <name>ATP</name>
        <dbReference type="ChEBI" id="CHEBI:30616"/>
    </ligand>
</feature>
<reference evidence="15 16" key="1">
    <citation type="submission" date="2020-10" db="EMBL/GenBank/DDBJ databases">
        <title>Ca. Dormibacterota MAGs.</title>
        <authorList>
            <person name="Montgomery K."/>
        </authorList>
    </citation>
    <scope>NUCLEOTIDE SEQUENCE [LARGE SCALE GENOMIC DNA]</scope>
    <source>
        <strain evidence="15">SC8811_S16_3</strain>
    </source>
</reference>
<dbReference type="SUPFAM" id="SSF54211">
    <property type="entry name" value="Ribosomal protein S5 domain 2-like"/>
    <property type="match status" value="1"/>
</dbReference>
<dbReference type="InterPro" id="IPR041166">
    <property type="entry name" value="Rubredoxin_2"/>
</dbReference>
<dbReference type="InterPro" id="IPR004504">
    <property type="entry name" value="DNA_repair_RadA"/>
</dbReference>
<dbReference type="NCBIfam" id="TIGR00416">
    <property type="entry name" value="sms"/>
    <property type="match status" value="1"/>
</dbReference>
<dbReference type="SMART" id="SM00382">
    <property type="entry name" value="AAA"/>
    <property type="match status" value="1"/>
</dbReference>
<keyword evidence="3 11" id="KW-0227">DNA damage</keyword>
<name>A0A934KJD4_9BACT</name>
<organism evidence="15 16">
    <name type="scientific">Candidatus Dormiibacter inghamiae</name>
    <dbReference type="NCBI Taxonomy" id="3127013"/>
    <lineage>
        <taxon>Bacteria</taxon>
        <taxon>Bacillati</taxon>
        <taxon>Candidatus Dormiibacterota</taxon>
        <taxon>Candidatus Dormibacteria</taxon>
        <taxon>Candidatus Dormibacterales</taxon>
        <taxon>Candidatus Dormibacteraceae</taxon>
        <taxon>Candidatus Dormiibacter</taxon>
    </lineage>
</organism>
<evidence type="ECO:0000256" key="3">
    <source>
        <dbReference type="ARBA" id="ARBA00022763"/>
    </source>
</evidence>
<dbReference type="Pfam" id="PF13481">
    <property type="entry name" value="AAA_25"/>
    <property type="match status" value="1"/>
</dbReference>
<feature type="short sequence motif" description="RadA KNRFG motif" evidence="11">
    <location>
        <begin position="254"/>
        <end position="258"/>
    </location>
</feature>
<dbReference type="InterPro" id="IPR014721">
    <property type="entry name" value="Ribsml_uS5_D2-typ_fold_subgr"/>
</dbReference>
<dbReference type="GO" id="GO:0005829">
    <property type="term" value="C:cytosol"/>
    <property type="evidence" value="ECO:0007669"/>
    <property type="project" value="TreeGrafter"/>
</dbReference>
<sequence>MAKPEIVFLCRECGGESLRWAGRCPHCGEWNTLEEYKPGPRRSSRRTSLKARGSSALPIPVTDVDLGAFERRPLKWDEVNRVLGGGVVPGSLLLLGGEPGIGKSTLLMHLAAQVAKTGSTVLYSSGEESTQQVSLRARRLGVAFPELLLLAETDLETIVDAIAQTKPALAVIDSIQTVQDPAVEGAPGSVVQVREAAGRLLRVAKDTGIPIVLVGHVTKEGAIAGPRLLEHMVDTVLYLEGDRGNDFRILRAQKNRFGSTDEIGIFAMGESGFHEVPDPSAHLLSDVGAVPGTAVVAAMEGSRPLLLEIQSLVSYTQFPMPRRSATGLDVNRVHMIVAVLEKRARLALAKMDVLVNVAGGVRVQETAADLGLALAIAGSLRDRSLPADTVCLGEVGLAGEVRRVSRLERRLQEAARRGFRHAIVPPGGAVPAWAVGIEGSEVKDVAQAVEVAFGPGLEAGG</sequence>
<evidence type="ECO:0000256" key="9">
    <source>
        <dbReference type="ARBA" id="ARBA00023125"/>
    </source>
</evidence>
<keyword evidence="8 11" id="KW-0346">Stress response</keyword>
<keyword evidence="1 11" id="KW-0479">Metal-binding</keyword>